<dbReference type="Gene3D" id="3.40.630.30">
    <property type="match status" value="2"/>
</dbReference>
<dbReference type="Pfam" id="PF00583">
    <property type="entry name" value="Acetyltransf_1"/>
    <property type="match status" value="2"/>
</dbReference>
<dbReference type="Proteomes" id="UP000199008">
    <property type="component" value="Unassembled WGS sequence"/>
</dbReference>
<sequence>MNEINIRPFEESDRTALKNFKLSEQQLEFTSLPLDVLNDAVGDEDRMPCVVVDREDGIVGFFVLHKHYRHEGYDTRREVVFVRSLSINESVQGKGYGTKVALNLPIFVQNHFSDYDHLHLVVDADNAAAWNLYERAGFIHTATKEDGPIGLERLYHLDLDQKYVSNIKLVVDEETEAPDVKIDIILDNEKAIGCIEGTAEGKTLLIKNIFVTEDERDRGIASSALRQLGTFLRRNMKELSELAVLVNEDESINQLFEYVGFARFKETDKEDLYIKYIKY</sequence>
<gene>
    <name evidence="2" type="ORF">SAMN05216216_11930</name>
</gene>
<dbReference type="SUPFAM" id="SSF55729">
    <property type="entry name" value="Acyl-CoA N-acyltransferases (Nat)"/>
    <property type="match status" value="2"/>
</dbReference>
<feature type="domain" description="N-acetyltransferase" evidence="1">
    <location>
        <begin position="4"/>
        <end position="160"/>
    </location>
</feature>
<dbReference type="AlphaFoldDB" id="A0A1G9GVY6"/>
<reference evidence="3" key="1">
    <citation type="submission" date="2016-10" db="EMBL/GenBank/DDBJ databases">
        <authorList>
            <person name="Varghese N."/>
            <person name="Submissions S."/>
        </authorList>
    </citation>
    <scope>NUCLEOTIDE SEQUENCE [LARGE SCALE GENOMIC DNA]</scope>
    <source>
        <strain evidence="3">CGMCC 1.8895</strain>
    </source>
</reference>
<dbReference type="RefSeq" id="WP_092987138.1">
    <property type="nucleotide sequence ID" value="NZ_FNFY01000019.1"/>
</dbReference>
<dbReference type="PANTHER" id="PTHR43328">
    <property type="entry name" value="ACETYLTRANSFERASE-RELATED"/>
    <property type="match status" value="1"/>
</dbReference>
<dbReference type="PANTHER" id="PTHR43328:SF1">
    <property type="entry name" value="N-ACETYLTRANSFERASE DOMAIN-CONTAINING PROTEIN"/>
    <property type="match status" value="1"/>
</dbReference>
<dbReference type="GO" id="GO:0016747">
    <property type="term" value="F:acyltransferase activity, transferring groups other than amino-acyl groups"/>
    <property type="evidence" value="ECO:0007669"/>
    <property type="project" value="InterPro"/>
</dbReference>
<dbReference type="InterPro" id="IPR016181">
    <property type="entry name" value="Acyl_CoA_acyltransferase"/>
</dbReference>
<dbReference type="OrthoDB" id="66776at2"/>
<evidence type="ECO:0000313" key="3">
    <source>
        <dbReference type="Proteomes" id="UP000199008"/>
    </source>
</evidence>
<dbReference type="PROSITE" id="PS51186">
    <property type="entry name" value="GNAT"/>
    <property type="match status" value="1"/>
</dbReference>
<proteinExistence type="predicted"/>
<keyword evidence="3" id="KW-1185">Reference proteome</keyword>
<dbReference type="InterPro" id="IPR000182">
    <property type="entry name" value="GNAT_dom"/>
</dbReference>
<protein>
    <submittedName>
        <fullName evidence="2">Protein N-acetyltransferase, RimJ/RimL family</fullName>
    </submittedName>
</protein>
<organism evidence="2 3">
    <name type="scientific">Lacicoccus qingdaonensis</name>
    <dbReference type="NCBI Taxonomy" id="576118"/>
    <lineage>
        <taxon>Bacteria</taxon>
        <taxon>Bacillati</taxon>
        <taxon>Bacillota</taxon>
        <taxon>Bacilli</taxon>
        <taxon>Bacillales</taxon>
        <taxon>Salinicoccaceae</taxon>
        <taxon>Lacicoccus</taxon>
    </lineage>
</organism>
<dbReference type="STRING" id="576118.SAMN05216216_11930"/>
<name>A0A1G9GVY6_9BACL</name>
<keyword evidence="2" id="KW-0808">Transferase</keyword>
<dbReference type="EMBL" id="FNFY01000019">
    <property type="protein sequence ID" value="SDL04837.1"/>
    <property type="molecule type" value="Genomic_DNA"/>
</dbReference>
<dbReference type="CDD" id="cd04301">
    <property type="entry name" value="NAT_SF"/>
    <property type="match status" value="2"/>
</dbReference>
<evidence type="ECO:0000259" key="1">
    <source>
        <dbReference type="PROSITE" id="PS51186"/>
    </source>
</evidence>
<evidence type="ECO:0000313" key="2">
    <source>
        <dbReference type="EMBL" id="SDL04837.1"/>
    </source>
</evidence>
<accession>A0A1G9GVY6</accession>